<feature type="transmembrane region" description="Helical" evidence="2">
    <location>
        <begin position="162"/>
        <end position="182"/>
    </location>
</feature>
<keyword evidence="2" id="KW-0812">Transmembrane</keyword>
<accession>A0ABS2U0P5</accession>
<dbReference type="EMBL" id="JADKYB010000014">
    <property type="protein sequence ID" value="MBM9507773.1"/>
    <property type="molecule type" value="Genomic_DNA"/>
</dbReference>
<evidence type="ECO:0000256" key="2">
    <source>
        <dbReference type="SAM" id="Phobius"/>
    </source>
</evidence>
<proteinExistence type="predicted"/>
<gene>
    <name evidence="3" type="ORF">ITX44_25140</name>
</gene>
<reference evidence="3 4" key="1">
    <citation type="submission" date="2021-01" db="EMBL/GenBank/DDBJ databases">
        <title>Streptomyces acididurans sp. nov., isolated from a peat swamp forest soil.</title>
        <authorList>
            <person name="Chantavorakit T."/>
            <person name="Duangmal K."/>
        </authorList>
    </citation>
    <scope>NUCLEOTIDE SEQUENCE [LARGE SCALE GENOMIC DNA]</scope>
    <source>
        <strain evidence="3 4">KK5PA1</strain>
    </source>
</reference>
<evidence type="ECO:0000313" key="3">
    <source>
        <dbReference type="EMBL" id="MBM9507773.1"/>
    </source>
</evidence>
<dbReference type="Proteomes" id="UP000749040">
    <property type="component" value="Unassembled WGS sequence"/>
</dbReference>
<feature type="transmembrane region" description="Helical" evidence="2">
    <location>
        <begin position="249"/>
        <end position="269"/>
    </location>
</feature>
<feature type="region of interest" description="Disordered" evidence="1">
    <location>
        <begin position="1"/>
        <end position="22"/>
    </location>
</feature>
<feature type="transmembrane region" description="Helical" evidence="2">
    <location>
        <begin position="99"/>
        <end position="122"/>
    </location>
</feature>
<evidence type="ECO:0008006" key="5">
    <source>
        <dbReference type="Google" id="ProtNLM"/>
    </source>
</evidence>
<evidence type="ECO:0000256" key="1">
    <source>
        <dbReference type="SAM" id="MobiDB-lite"/>
    </source>
</evidence>
<keyword evidence="2" id="KW-1133">Transmembrane helix</keyword>
<protein>
    <recommendedName>
        <fullName evidence="5">Integral membrane protein</fullName>
    </recommendedName>
</protein>
<organism evidence="3 4">
    <name type="scientific">Actinacidiphila acididurans</name>
    <dbReference type="NCBI Taxonomy" id="2784346"/>
    <lineage>
        <taxon>Bacteria</taxon>
        <taxon>Bacillati</taxon>
        <taxon>Actinomycetota</taxon>
        <taxon>Actinomycetes</taxon>
        <taxon>Kitasatosporales</taxon>
        <taxon>Streptomycetaceae</taxon>
        <taxon>Actinacidiphila</taxon>
    </lineage>
</organism>
<sequence>MATGTTPAAPPAPSPRDRGVRAPGRAAITAPHLRTDRWWLPPLVTALGLAAFVGYSTWRAFANADYYAAPYVSPFYSPCLAHNCVPMKGGADWALFGPWWGLSPALLVLIFPLGFRATCYYYRKAYYRGFYAAPPACAVAEPHAKYTGETRFPLILQNLHRYFFYIALLVAGILTYDTALGFRDTHGAWGHMGLGTLVLLANIALIWAYTLSCHSCRHIVGGRLRHFSRHPVRYRLWSWVGVLNRRHMLLAWSSLISVGIADLYVYLVASGAFDDPRFF</sequence>
<keyword evidence="4" id="KW-1185">Reference proteome</keyword>
<comment type="caution">
    <text evidence="3">The sequence shown here is derived from an EMBL/GenBank/DDBJ whole genome shotgun (WGS) entry which is preliminary data.</text>
</comment>
<feature type="transmembrane region" description="Helical" evidence="2">
    <location>
        <begin position="188"/>
        <end position="209"/>
    </location>
</feature>
<dbReference type="RefSeq" id="WP_205359637.1">
    <property type="nucleotide sequence ID" value="NZ_JADKYB010000014.1"/>
</dbReference>
<keyword evidence="2" id="KW-0472">Membrane</keyword>
<feature type="transmembrane region" description="Helical" evidence="2">
    <location>
        <begin position="38"/>
        <end position="58"/>
    </location>
</feature>
<evidence type="ECO:0000313" key="4">
    <source>
        <dbReference type="Proteomes" id="UP000749040"/>
    </source>
</evidence>
<name>A0ABS2U0P5_9ACTN</name>